<evidence type="ECO:0000313" key="2">
    <source>
        <dbReference type="Proteomes" id="UP000823775"/>
    </source>
</evidence>
<comment type="caution">
    <text evidence="1">The sequence shown here is derived from an EMBL/GenBank/DDBJ whole genome shotgun (WGS) entry which is preliminary data.</text>
</comment>
<sequence length="127" mass="14105">MARTPYGYGVALVGEFYAQLLAIMSSTGGQKLKKRPELGSVMPIKSRSRRVMRLRSSLREQLLGQAGRLVEKEGRKRFSEIVDTETSGKEENGEKAQIRKHLRAYDLMASICIREAAGKARGARAPP</sequence>
<organism evidence="1 2">
    <name type="scientific">Datura stramonium</name>
    <name type="common">Jimsonweed</name>
    <name type="synonym">Common thornapple</name>
    <dbReference type="NCBI Taxonomy" id="4076"/>
    <lineage>
        <taxon>Eukaryota</taxon>
        <taxon>Viridiplantae</taxon>
        <taxon>Streptophyta</taxon>
        <taxon>Embryophyta</taxon>
        <taxon>Tracheophyta</taxon>
        <taxon>Spermatophyta</taxon>
        <taxon>Magnoliopsida</taxon>
        <taxon>eudicotyledons</taxon>
        <taxon>Gunneridae</taxon>
        <taxon>Pentapetalae</taxon>
        <taxon>asterids</taxon>
        <taxon>lamiids</taxon>
        <taxon>Solanales</taxon>
        <taxon>Solanaceae</taxon>
        <taxon>Solanoideae</taxon>
        <taxon>Datureae</taxon>
        <taxon>Datura</taxon>
    </lineage>
</organism>
<accession>A0ABS8UP52</accession>
<dbReference type="Proteomes" id="UP000823775">
    <property type="component" value="Unassembled WGS sequence"/>
</dbReference>
<gene>
    <name evidence="1" type="ORF">HAX54_019066</name>
</gene>
<name>A0ABS8UP52_DATST</name>
<evidence type="ECO:0000313" key="1">
    <source>
        <dbReference type="EMBL" id="MCD9560395.1"/>
    </source>
</evidence>
<reference evidence="1 2" key="1">
    <citation type="journal article" date="2021" name="BMC Genomics">
        <title>Datura genome reveals duplications of psychoactive alkaloid biosynthetic genes and high mutation rate following tissue culture.</title>
        <authorList>
            <person name="Rajewski A."/>
            <person name="Carter-House D."/>
            <person name="Stajich J."/>
            <person name="Litt A."/>
        </authorList>
    </citation>
    <scope>NUCLEOTIDE SEQUENCE [LARGE SCALE GENOMIC DNA]</scope>
    <source>
        <strain evidence="1">AR-01</strain>
    </source>
</reference>
<dbReference type="EMBL" id="JACEIK010002313">
    <property type="protein sequence ID" value="MCD9560395.1"/>
    <property type="molecule type" value="Genomic_DNA"/>
</dbReference>
<proteinExistence type="predicted"/>
<protein>
    <submittedName>
        <fullName evidence="1">Uncharacterized protein</fullName>
    </submittedName>
</protein>
<keyword evidence="2" id="KW-1185">Reference proteome</keyword>